<dbReference type="Proteomes" id="UP000432015">
    <property type="component" value="Unassembled WGS sequence"/>
</dbReference>
<gene>
    <name evidence="1" type="ORF">GNZ18_33040</name>
</gene>
<evidence type="ECO:0000313" key="2">
    <source>
        <dbReference type="Proteomes" id="UP000432015"/>
    </source>
</evidence>
<organism evidence="1 2">
    <name type="scientific">Actinomadura litoris</name>
    <dbReference type="NCBI Taxonomy" id="2678616"/>
    <lineage>
        <taxon>Bacteria</taxon>
        <taxon>Bacillati</taxon>
        <taxon>Actinomycetota</taxon>
        <taxon>Actinomycetes</taxon>
        <taxon>Streptosporangiales</taxon>
        <taxon>Thermomonosporaceae</taxon>
        <taxon>Actinomadura</taxon>
    </lineage>
</organism>
<name>A0A7K1LAE0_9ACTN</name>
<protein>
    <submittedName>
        <fullName evidence="1">Uncharacterized protein</fullName>
    </submittedName>
</protein>
<sequence length="96" mass="10545">MSDLDIPSDLVQAKTDFLRAETRLADLSREQPPSTQIAAGAAQVTDEQQATWDETWAWLQALTAEIQGHPWWAGVDDVPEARAALMVAAKERVAQS</sequence>
<evidence type="ECO:0000313" key="1">
    <source>
        <dbReference type="EMBL" id="MUN41384.1"/>
    </source>
</evidence>
<reference evidence="1 2" key="1">
    <citation type="submission" date="2019-11" db="EMBL/GenBank/DDBJ databases">
        <authorList>
            <person name="Cao P."/>
        </authorList>
    </citation>
    <scope>NUCLEOTIDE SEQUENCE [LARGE SCALE GENOMIC DNA]</scope>
    <source>
        <strain evidence="1 2">NEAU-AAG5</strain>
    </source>
</reference>
<dbReference type="RefSeq" id="WP_156220556.1">
    <property type="nucleotide sequence ID" value="NZ_WOFH01000014.1"/>
</dbReference>
<accession>A0A7K1LAE0</accession>
<keyword evidence="2" id="KW-1185">Reference proteome</keyword>
<proteinExistence type="predicted"/>
<dbReference type="AlphaFoldDB" id="A0A7K1LAE0"/>
<comment type="caution">
    <text evidence="1">The sequence shown here is derived from an EMBL/GenBank/DDBJ whole genome shotgun (WGS) entry which is preliminary data.</text>
</comment>
<dbReference type="EMBL" id="WOFH01000014">
    <property type="protein sequence ID" value="MUN41384.1"/>
    <property type="molecule type" value="Genomic_DNA"/>
</dbReference>